<dbReference type="GeneID" id="54484900"/>
<dbReference type="GO" id="GO:0033768">
    <property type="term" value="C:SUMO-targeted ubiquitin ligase complex"/>
    <property type="evidence" value="ECO:0007669"/>
    <property type="project" value="TreeGrafter"/>
</dbReference>
<dbReference type="OrthoDB" id="6270329at2759"/>
<evidence type="ECO:0000259" key="6">
    <source>
        <dbReference type="PROSITE" id="PS50089"/>
    </source>
</evidence>
<keyword evidence="8" id="KW-1185">Reference proteome</keyword>
<proteinExistence type="predicted"/>
<dbReference type="GO" id="GO:0140082">
    <property type="term" value="F:SUMO-ubiquitin ligase activity"/>
    <property type="evidence" value="ECO:0007669"/>
    <property type="project" value="TreeGrafter"/>
</dbReference>
<sequence length="180" mass="19607">MPNNSHSIVDLTTPVQGESQGQSSPMSSPEVGPSTKRIRKNNGASQSKSTSYGQQSVMSSGDEDPLVNVSRKQQVTAMTAPEEQIGKPLRMSNLRCVICFESPTNLAVTTCGHWFCHTCIMETLIAGEARVAEGEARRSQCPICRKTLNRQKAADVFPALLMKKGQATQPRRTGRVTTRT</sequence>
<keyword evidence="3" id="KW-0862">Zinc</keyword>
<dbReference type="GO" id="GO:0008270">
    <property type="term" value="F:zinc ion binding"/>
    <property type="evidence" value="ECO:0007669"/>
    <property type="project" value="UniProtKB-KW"/>
</dbReference>
<dbReference type="SMART" id="SM00184">
    <property type="entry name" value="RING"/>
    <property type="match status" value="1"/>
</dbReference>
<dbReference type="GO" id="GO:0061630">
    <property type="term" value="F:ubiquitin protein ligase activity"/>
    <property type="evidence" value="ECO:0007669"/>
    <property type="project" value="InterPro"/>
</dbReference>
<dbReference type="GO" id="GO:0032183">
    <property type="term" value="F:SUMO binding"/>
    <property type="evidence" value="ECO:0007669"/>
    <property type="project" value="TreeGrafter"/>
</dbReference>
<dbReference type="InterPro" id="IPR013083">
    <property type="entry name" value="Znf_RING/FYVE/PHD"/>
</dbReference>
<feature type="compositionally biased region" description="Polar residues" evidence="5">
    <location>
        <begin position="42"/>
        <end position="59"/>
    </location>
</feature>
<dbReference type="PANTHER" id="PTHR47094">
    <property type="entry name" value="ELFLESS, ISOFORM B"/>
    <property type="match status" value="1"/>
</dbReference>
<keyword evidence="1" id="KW-0479">Metal-binding</keyword>
<dbReference type="EMBL" id="ML996571">
    <property type="protein sequence ID" value="KAF2758299.1"/>
    <property type="molecule type" value="Genomic_DNA"/>
</dbReference>
<evidence type="ECO:0000256" key="1">
    <source>
        <dbReference type="ARBA" id="ARBA00022723"/>
    </source>
</evidence>
<dbReference type="InterPro" id="IPR049627">
    <property type="entry name" value="SLX8"/>
</dbReference>
<dbReference type="Gene3D" id="3.30.40.10">
    <property type="entry name" value="Zinc/RING finger domain, C3HC4 (zinc finger)"/>
    <property type="match status" value="1"/>
</dbReference>
<feature type="region of interest" description="Disordered" evidence="5">
    <location>
        <begin position="1"/>
        <end position="66"/>
    </location>
</feature>
<dbReference type="GO" id="GO:0006511">
    <property type="term" value="P:ubiquitin-dependent protein catabolic process"/>
    <property type="evidence" value="ECO:0007669"/>
    <property type="project" value="TreeGrafter"/>
</dbReference>
<evidence type="ECO:0000256" key="3">
    <source>
        <dbReference type="ARBA" id="ARBA00022833"/>
    </source>
</evidence>
<dbReference type="AlphaFoldDB" id="A0A6A6W7W5"/>
<accession>A0A6A6W7W5</accession>
<evidence type="ECO:0000313" key="7">
    <source>
        <dbReference type="EMBL" id="KAF2758299.1"/>
    </source>
</evidence>
<keyword evidence="2 4" id="KW-0863">Zinc-finger</keyword>
<dbReference type="InterPro" id="IPR017907">
    <property type="entry name" value="Znf_RING_CS"/>
</dbReference>
<dbReference type="Proteomes" id="UP000799437">
    <property type="component" value="Unassembled WGS sequence"/>
</dbReference>
<feature type="compositionally biased region" description="Polar residues" evidence="5">
    <location>
        <begin position="13"/>
        <end position="27"/>
    </location>
</feature>
<dbReference type="SUPFAM" id="SSF57850">
    <property type="entry name" value="RING/U-box"/>
    <property type="match status" value="1"/>
</dbReference>
<dbReference type="PROSITE" id="PS50089">
    <property type="entry name" value="ZF_RING_2"/>
    <property type="match status" value="1"/>
</dbReference>
<dbReference type="Pfam" id="PF14634">
    <property type="entry name" value="zf-RING_5"/>
    <property type="match status" value="1"/>
</dbReference>
<evidence type="ECO:0000256" key="2">
    <source>
        <dbReference type="ARBA" id="ARBA00022771"/>
    </source>
</evidence>
<feature type="domain" description="RING-type" evidence="6">
    <location>
        <begin position="96"/>
        <end position="145"/>
    </location>
</feature>
<evidence type="ECO:0000256" key="5">
    <source>
        <dbReference type="SAM" id="MobiDB-lite"/>
    </source>
</evidence>
<dbReference type="InterPro" id="IPR001841">
    <property type="entry name" value="Znf_RING"/>
</dbReference>
<evidence type="ECO:0000313" key="8">
    <source>
        <dbReference type="Proteomes" id="UP000799437"/>
    </source>
</evidence>
<dbReference type="RefSeq" id="XP_033600750.1">
    <property type="nucleotide sequence ID" value="XM_033743846.1"/>
</dbReference>
<protein>
    <recommendedName>
        <fullName evidence="6">RING-type domain-containing protein</fullName>
    </recommendedName>
</protein>
<dbReference type="GO" id="GO:0016567">
    <property type="term" value="P:protein ubiquitination"/>
    <property type="evidence" value="ECO:0007669"/>
    <property type="project" value="UniProtKB-UniPathway"/>
</dbReference>
<gene>
    <name evidence="7" type="ORF">EJ05DRAFT_475629</name>
</gene>
<dbReference type="PROSITE" id="PS00518">
    <property type="entry name" value="ZF_RING_1"/>
    <property type="match status" value="1"/>
</dbReference>
<dbReference type="UniPathway" id="UPA00143"/>
<organism evidence="7 8">
    <name type="scientific">Pseudovirgaria hyperparasitica</name>
    <dbReference type="NCBI Taxonomy" id="470096"/>
    <lineage>
        <taxon>Eukaryota</taxon>
        <taxon>Fungi</taxon>
        <taxon>Dikarya</taxon>
        <taxon>Ascomycota</taxon>
        <taxon>Pezizomycotina</taxon>
        <taxon>Dothideomycetes</taxon>
        <taxon>Dothideomycetes incertae sedis</taxon>
        <taxon>Acrospermales</taxon>
        <taxon>Acrospermaceae</taxon>
        <taxon>Pseudovirgaria</taxon>
    </lineage>
</organism>
<evidence type="ECO:0000256" key="4">
    <source>
        <dbReference type="PROSITE-ProRule" id="PRU00175"/>
    </source>
</evidence>
<name>A0A6A6W7W5_9PEZI</name>
<dbReference type="PANTHER" id="PTHR47094:SF1">
    <property type="entry name" value="RING-TYPE E3 UBIQUITIN TRANSFERASE"/>
    <property type="match status" value="1"/>
</dbReference>
<reference evidence="7" key="1">
    <citation type="journal article" date="2020" name="Stud. Mycol.">
        <title>101 Dothideomycetes genomes: a test case for predicting lifestyles and emergence of pathogens.</title>
        <authorList>
            <person name="Haridas S."/>
            <person name="Albert R."/>
            <person name="Binder M."/>
            <person name="Bloem J."/>
            <person name="Labutti K."/>
            <person name="Salamov A."/>
            <person name="Andreopoulos B."/>
            <person name="Baker S."/>
            <person name="Barry K."/>
            <person name="Bills G."/>
            <person name="Bluhm B."/>
            <person name="Cannon C."/>
            <person name="Castanera R."/>
            <person name="Culley D."/>
            <person name="Daum C."/>
            <person name="Ezra D."/>
            <person name="Gonzalez J."/>
            <person name="Henrissat B."/>
            <person name="Kuo A."/>
            <person name="Liang C."/>
            <person name="Lipzen A."/>
            <person name="Lutzoni F."/>
            <person name="Magnuson J."/>
            <person name="Mondo S."/>
            <person name="Nolan M."/>
            <person name="Ohm R."/>
            <person name="Pangilinan J."/>
            <person name="Park H.-J."/>
            <person name="Ramirez L."/>
            <person name="Alfaro M."/>
            <person name="Sun H."/>
            <person name="Tritt A."/>
            <person name="Yoshinaga Y."/>
            <person name="Zwiers L.-H."/>
            <person name="Turgeon B."/>
            <person name="Goodwin S."/>
            <person name="Spatafora J."/>
            <person name="Crous P."/>
            <person name="Grigoriev I."/>
        </authorList>
    </citation>
    <scope>NUCLEOTIDE SEQUENCE</scope>
    <source>
        <strain evidence="7">CBS 121739</strain>
    </source>
</reference>